<accession>A0A9R1XEU0</accession>
<comment type="caution">
    <text evidence="2">The sequence shown here is derived from an EMBL/GenBank/DDBJ whole genome shotgun (WGS) entry which is preliminary data.</text>
</comment>
<evidence type="ECO:0000259" key="1">
    <source>
        <dbReference type="Pfam" id="PF13966"/>
    </source>
</evidence>
<dbReference type="PANTHER" id="PTHR33116:SF79">
    <property type="entry name" value="REVERSE TRANSCRIPTASE DOMAIN, ZINC FINGER, CCHC-TYPE-RELATED"/>
    <property type="match status" value="1"/>
</dbReference>
<dbReference type="PANTHER" id="PTHR33116">
    <property type="entry name" value="REVERSE TRANSCRIPTASE ZINC-BINDING DOMAIN-CONTAINING PROTEIN-RELATED-RELATED"/>
    <property type="match status" value="1"/>
</dbReference>
<feature type="domain" description="Reverse transcriptase zinc-binding" evidence="1">
    <location>
        <begin position="81"/>
        <end position="157"/>
    </location>
</feature>
<reference evidence="2 3" key="1">
    <citation type="journal article" date="2017" name="Nat. Commun.">
        <title>Genome assembly with in vitro proximity ligation data and whole-genome triplication in lettuce.</title>
        <authorList>
            <person name="Reyes-Chin-Wo S."/>
            <person name="Wang Z."/>
            <person name="Yang X."/>
            <person name="Kozik A."/>
            <person name="Arikit S."/>
            <person name="Song C."/>
            <person name="Xia L."/>
            <person name="Froenicke L."/>
            <person name="Lavelle D.O."/>
            <person name="Truco M.J."/>
            <person name="Xia R."/>
            <person name="Zhu S."/>
            <person name="Xu C."/>
            <person name="Xu H."/>
            <person name="Xu X."/>
            <person name="Cox K."/>
            <person name="Korf I."/>
            <person name="Meyers B.C."/>
            <person name="Michelmore R.W."/>
        </authorList>
    </citation>
    <scope>NUCLEOTIDE SEQUENCE [LARGE SCALE GENOMIC DNA]</scope>
    <source>
        <strain evidence="3">cv. Salinas</strain>
        <tissue evidence="2">Seedlings</tissue>
    </source>
</reference>
<sequence>MGGLVVGSLKAFNIALCCKWWWRLKTEPKSLWAKLIRVIHRLDNKTDDFLDSRSRSGVSSREATWVSDLANGGRYTVVSMRQAIDNSISSTILGPFHWNKVVPLKVACFAWRVNLNRIPTTVKLHRRGISSVDKNCSYCGVMDETTDHLLCRCPAMCSILDQVFRRYGIQHSSFSCVSKILDFASSLGTCPKRRRMLISICYGMFWCT</sequence>
<name>A0A9R1XEU0_LACSA</name>
<proteinExistence type="predicted"/>
<evidence type="ECO:0000313" key="3">
    <source>
        <dbReference type="Proteomes" id="UP000235145"/>
    </source>
</evidence>
<gene>
    <name evidence="2" type="ORF">LSAT_V11C500262140</name>
</gene>
<evidence type="ECO:0000313" key="2">
    <source>
        <dbReference type="EMBL" id="KAJ0207604.1"/>
    </source>
</evidence>
<dbReference type="AlphaFoldDB" id="A0A9R1XEU0"/>
<dbReference type="EMBL" id="NBSK02000005">
    <property type="protein sequence ID" value="KAJ0207604.1"/>
    <property type="molecule type" value="Genomic_DNA"/>
</dbReference>
<dbReference type="Pfam" id="PF13966">
    <property type="entry name" value="zf-RVT"/>
    <property type="match status" value="1"/>
</dbReference>
<dbReference type="InterPro" id="IPR026960">
    <property type="entry name" value="RVT-Znf"/>
</dbReference>
<protein>
    <recommendedName>
        <fullName evidence="1">Reverse transcriptase zinc-binding domain-containing protein</fullName>
    </recommendedName>
</protein>
<organism evidence="2 3">
    <name type="scientific">Lactuca sativa</name>
    <name type="common">Garden lettuce</name>
    <dbReference type="NCBI Taxonomy" id="4236"/>
    <lineage>
        <taxon>Eukaryota</taxon>
        <taxon>Viridiplantae</taxon>
        <taxon>Streptophyta</taxon>
        <taxon>Embryophyta</taxon>
        <taxon>Tracheophyta</taxon>
        <taxon>Spermatophyta</taxon>
        <taxon>Magnoliopsida</taxon>
        <taxon>eudicotyledons</taxon>
        <taxon>Gunneridae</taxon>
        <taxon>Pentapetalae</taxon>
        <taxon>asterids</taxon>
        <taxon>campanulids</taxon>
        <taxon>Asterales</taxon>
        <taxon>Asteraceae</taxon>
        <taxon>Cichorioideae</taxon>
        <taxon>Cichorieae</taxon>
        <taxon>Lactucinae</taxon>
        <taxon>Lactuca</taxon>
    </lineage>
</organism>
<keyword evidence="3" id="KW-1185">Reference proteome</keyword>
<dbReference type="Proteomes" id="UP000235145">
    <property type="component" value="Unassembled WGS sequence"/>
</dbReference>